<gene>
    <name evidence="9" type="ORF">FE784_01405</name>
</gene>
<keyword evidence="3" id="KW-0813">Transport</keyword>
<dbReference type="PANTHER" id="PTHR30472">
    <property type="entry name" value="FERRIC ENTEROBACTIN TRANSPORT SYSTEM PERMEASE PROTEIN"/>
    <property type="match status" value="1"/>
</dbReference>
<comment type="subcellular location">
    <subcellularLocation>
        <location evidence="1">Cell membrane</location>
        <topology evidence="1">Multi-pass membrane protein</topology>
    </subcellularLocation>
</comment>
<feature type="transmembrane region" description="Helical" evidence="8">
    <location>
        <begin position="247"/>
        <end position="277"/>
    </location>
</feature>
<dbReference type="GO" id="GO:0022857">
    <property type="term" value="F:transmembrane transporter activity"/>
    <property type="evidence" value="ECO:0007669"/>
    <property type="project" value="InterPro"/>
</dbReference>
<dbReference type="FunFam" id="1.10.3470.10:FF:000001">
    <property type="entry name" value="Vitamin B12 ABC transporter permease BtuC"/>
    <property type="match status" value="1"/>
</dbReference>
<organism evidence="9 10">
    <name type="scientific">Paenibacillus hemerocallicola</name>
    <dbReference type="NCBI Taxonomy" id="1172614"/>
    <lineage>
        <taxon>Bacteria</taxon>
        <taxon>Bacillati</taxon>
        <taxon>Bacillota</taxon>
        <taxon>Bacilli</taxon>
        <taxon>Bacillales</taxon>
        <taxon>Paenibacillaceae</taxon>
        <taxon>Paenibacillus</taxon>
    </lineage>
</organism>
<dbReference type="Proteomes" id="UP000307943">
    <property type="component" value="Unassembled WGS sequence"/>
</dbReference>
<dbReference type="EMBL" id="VDCQ01000001">
    <property type="protein sequence ID" value="TNJ68340.1"/>
    <property type="molecule type" value="Genomic_DNA"/>
</dbReference>
<keyword evidence="7 8" id="KW-0472">Membrane</keyword>
<dbReference type="Gene3D" id="1.10.3470.10">
    <property type="entry name" value="ABC transporter involved in vitamin B12 uptake, BtuC"/>
    <property type="match status" value="1"/>
</dbReference>
<accession>A0A5C4TIS7</accession>
<evidence type="ECO:0000256" key="8">
    <source>
        <dbReference type="SAM" id="Phobius"/>
    </source>
</evidence>
<protein>
    <submittedName>
        <fullName evidence="9">Iron ABC transporter permease</fullName>
    </submittedName>
</protein>
<comment type="caution">
    <text evidence="9">The sequence shown here is derived from an EMBL/GenBank/DDBJ whole genome shotgun (WGS) entry which is preliminary data.</text>
</comment>
<dbReference type="Pfam" id="PF01032">
    <property type="entry name" value="FecCD"/>
    <property type="match status" value="1"/>
</dbReference>
<sequence length="346" mass="37093">MHNVSSRRYAAVLLGCSAIIVIAMYVSLTNGEFDISIGDTVRTLLRIDPKPEHDLVILEFRLPRIVISALVGLGLGVAGAVIQGVSRNALADPGILGINAGAGAAIVIFLFFFQGAVRGTGWTAIMMMPLFGLVGGLGAAALIYAFAWKDGRLDPQRLILVGIGIASGLGAITLYLSLKMKASDFEMATVWLNGSIYNANWKFIATMLPWLIVLIPVIWKKSYYLDLFQLEEDSVRSLGVAAEKEKALLLLSSIGIVSACVSVSGGIGFIGLMAPHIAKRLVGLRHKRIVPTCGLIGMMLVVGSDFIAKTVFSPVEIPVGIVISIIGVPYFIYLLYRGKKAMTQKN</sequence>
<dbReference type="InterPro" id="IPR037294">
    <property type="entry name" value="ABC_BtuC-like"/>
</dbReference>
<dbReference type="OrthoDB" id="9811721at2"/>
<reference evidence="9 10" key="1">
    <citation type="submission" date="2019-05" db="EMBL/GenBank/DDBJ databases">
        <title>We sequenced the genome of Paenibacillus hemerocallicola KCTC 33185 for further insight into its adaptation and study the phylogeny of Paenibacillus.</title>
        <authorList>
            <person name="Narsing Rao M.P."/>
        </authorList>
    </citation>
    <scope>NUCLEOTIDE SEQUENCE [LARGE SCALE GENOMIC DNA]</scope>
    <source>
        <strain evidence="9 10">KCTC 33185</strain>
    </source>
</reference>
<feature type="transmembrane region" description="Helical" evidence="8">
    <location>
        <begin position="94"/>
        <end position="113"/>
    </location>
</feature>
<comment type="similarity">
    <text evidence="2">Belongs to the binding-protein-dependent transport system permease family. FecCD subfamily.</text>
</comment>
<evidence type="ECO:0000256" key="5">
    <source>
        <dbReference type="ARBA" id="ARBA00022692"/>
    </source>
</evidence>
<feature type="transmembrane region" description="Helical" evidence="8">
    <location>
        <begin position="199"/>
        <end position="219"/>
    </location>
</feature>
<keyword evidence="6 8" id="KW-1133">Transmembrane helix</keyword>
<evidence type="ECO:0000256" key="3">
    <source>
        <dbReference type="ARBA" id="ARBA00022448"/>
    </source>
</evidence>
<dbReference type="AlphaFoldDB" id="A0A5C4TIS7"/>
<keyword evidence="4" id="KW-1003">Cell membrane</keyword>
<evidence type="ECO:0000256" key="4">
    <source>
        <dbReference type="ARBA" id="ARBA00022475"/>
    </source>
</evidence>
<dbReference type="GO" id="GO:0033214">
    <property type="term" value="P:siderophore-iron import into cell"/>
    <property type="evidence" value="ECO:0007669"/>
    <property type="project" value="TreeGrafter"/>
</dbReference>
<feature type="transmembrane region" description="Helical" evidence="8">
    <location>
        <begin position="317"/>
        <end position="336"/>
    </location>
</feature>
<feature type="transmembrane region" description="Helical" evidence="8">
    <location>
        <begin position="6"/>
        <end position="28"/>
    </location>
</feature>
<proteinExistence type="inferred from homology"/>
<dbReference type="InterPro" id="IPR000522">
    <property type="entry name" value="ABC_transptr_permease_BtuC"/>
</dbReference>
<dbReference type="PANTHER" id="PTHR30472:SF23">
    <property type="entry name" value="IRON-UPTAKE SYSTEM PERMEASE PROTEIN FEUC"/>
    <property type="match status" value="1"/>
</dbReference>
<feature type="transmembrane region" description="Helical" evidence="8">
    <location>
        <begin position="158"/>
        <end position="178"/>
    </location>
</feature>
<evidence type="ECO:0000256" key="6">
    <source>
        <dbReference type="ARBA" id="ARBA00022989"/>
    </source>
</evidence>
<keyword evidence="5 8" id="KW-0812">Transmembrane</keyword>
<dbReference type="CDD" id="cd06550">
    <property type="entry name" value="TM_ABC_iron-siderophores_like"/>
    <property type="match status" value="1"/>
</dbReference>
<dbReference type="RefSeq" id="WP_139600317.1">
    <property type="nucleotide sequence ID" value="NZ_VDCQ01000001.1"/>
</dbReference>
<evidence type="ECO:0000256" key="1">
    <source>
        <dbReference type="ARBA" id="ARBA00004651"/>
    </source>
</evidence>
<evidence type="ECO:0000313" key="9">
    <source>
        <dbReference type="EMBL" id="TNJ68340.1"/>
    </source>
</evidence>
<evidence type="ECO:0000256" key="7">
    <source>
        <dbReference type="ARBA" id="ARBA00023136"/>
    </source>
</evidence>
<dbReference type="SUPFAM" id="SSF81345">
    <property type="entry name" value="ABC transporter involved in vitamin B12 uptake, BtuC"/>
    <property type="match status" value="1"/>
</dbReference>
<feature type="transmembrane region" description="Helical" evidence="8">
    <location>
        <begin position="65"/>
        <end position="82"/>
    </location>
</feature>
<evidence type="ECO:0000256" key="2">
    <source>
        <dbReference type="ARBA" id="ARBA00007935"/>
    </source>
</evidence>
<dbReference type="GO" id="GO:0005886">
    <property type="term" value="C:plasma membrane"/>
    <property type="evidence" value="ECO:0007669"/>
    <property type="project" value="UniProtKB-SubCell"/>
</dbReference>
<evidence type="ECO:0000313" key="10">
    <source>
        <dbReference type="Proteomes" id="UP000307943"/>
    </source>
</evidence>
<keyword evidence="10" id="KW-1185">Reference proteome</keyword>
<feature type="transmembrane region" description="Helical" evidence="8">
    <location>
        <begin position="125"/>
        <end position="146"/>
    </location>
</feature>
<name>A0A5C4TIS7_9BACL</name>